<keyword evidence="2" id="KW-1185">Reference proteome</keyword>
<organism evidence="1 2">
    <name type="scientific">Maribacter litoralis</name>
    <dbReference type="NCBI Taxonomy" id="2059726"/>
    <lineage>
        <taxon>Bacteria</taxon>
        <taxon>Pseudomonadati</taxon>
        <taxon>Bacteroidota</taxon>
        <taxon>Flavobacteriia</taxon>
        <taxon>Flavobacteriales</taxon>
        <taxon>Flavobacteriaceae</taxon>
        <taxon>Maribacter</taxon>
    </lineage>
</organism>
<sequence length="49" mass="5199">MHYICTPIITYRDLGKYAGVVELVDTLDLGSSAARCESSSLSACTTKAS</sequence>
<dbReference type="Proteomes" id="UP000430202">
    <property type="component" value="Unassembled WGS sequence"/>
</dbReference>
<dbReference type="AlphaFoldDB" id="A0A653SM49"/>
<dbReference type="EMBL" id="CABWLR010000003">
    <property type="protein sequence ID" value="VXB69410.1"/>
    <property type="molecule type" value="Genomic_DNA"/>
</dbReference>
<proteinExistence type="predicted"/>
<name>A0A653SM49_9FLAO</name>
<gene>
    <name evidence="1" type="ORF">MARI151_30357</name>
</gene>
<evidence type="ECO:0000313" key="1">
    <source>
        <dbReference type="EMBL" id="VXB69410.1"/>
    </source>
</evidence>
<evidence type="ECO:0000313" key="2">
    <source>
        <dbReference type="Proteomes" id="UP000430202"/>
    </source>
</evidence>
<protein>
    <submittedName>
        <fullName evidence="1">Uncharacterized protein</fullName>
    </submittedName>
</protein>
<accession>A0A653SM49</accession>
<reference evidence="1 2" key="1">
    <citation type="submission" date="2019-10" db="EMBL/GenBank/DDBJ databases">
        <authorList>
            <person name="Karimi E."/>
        </authorList>
    </citation>
    <scope>NUCLEOTIDE SEQUENCE [LARGE SCALE GENOMIC DNA]</scope>
    <source>
        <strain evidence="1">Maribacter sp. 151</strain>
    </source>
</reference>